<dbReference type="GO" id="GO:0031298">
    <property type="term" value="C:replication fork protection complex"/>
    <property type="evidence" value="ECO:0007669"/>
    <property type="project" value="TreeGrafter"/>
</dbReference>
<feature type="domain" description="Timeless N-terminal" evidence="5">
    <location>
        <begin position="174"/>
        <end position="364"/>
    </location>
</feature>
<evidence type="ECO:0000256" key="3">
    <source>
        <dbReference type="ARBA" id="ARBA00023306"/>
    </source>
</evidence>
<evidence type="ECO:0000256" key="2">
    <source>
        <dbReference type="ARBA" id="ARBA00023242"/>
    </source>
</evidence>
<dbReference type="GO" id="GO:0000076">
    <property type="term" value="P:DNA replication checkpoint signaling"/>
    <property type="evidence" value="ECO:0007669"/>
    <property type="project" value="TreeGrafter"/>
</dbReference>
<evidence type="ECO:0000259" key="5">
    <source>
        <dbReference type="Pfam" id="PF04821"/>
    </source>
</evidence>
<dbReference type="InterPro" id="IPR044998">
    <property type="entry name" value="Timeless"/>
</dbReference>
<dbReference type="EMBL" id="HBFR01001134">
    <property type="protein sequence ID" value="CAD8873564.1"/>
    <property type="molecule type" value="Transcribed_RNA"/>
</dbReference>
<dbReference type="PANTHER" id="PTHR22940:SF4">
    <property type="entry name" value="PROTEIN TIMELESS HOMOLOG"/>
    <property type="match status" value="1"/>
</dbReference>
<keyword evidence="2" id="KW-0539">Nucleus</keyword>
<dbReference type="AlphaFoldDB" id="A0A7S1FLE4"/>
<dbReference type="GO" id="GO:0003677">
    <property type="term" value="F:DNA binding"/>
    <property type="evidence" value="ECO:0007669"/>
    <property type="project" value="TreeGrafter"/>
</dbReference>
<accession>A0A7S1FLE4</accession>
<evidence type="ECO:0000256" key="4">
    <source>
        <dbReference type="SAM" id="MobiDB-lite"/>
    </source>
</evidence>
<feature type="domain" description="Timeless N-terminal" evidence="5">
    <location>
        <begin position="23"/>
        <end position="93"/>
    </location>
</feature>
<dbReference type="InterPro" id="IPR006906">
    <property type="entry name" value="Timeless_N"/>
</dbReference>
<dbReference type="PANTHER" id="PTHR22940">
    <property type="entry name" value="TIMEOUT/TIMELESS-2"/>
    <property type="match status" value="1"/>
</dbReference>
<evidence type="ECO:0000256" key="1">
    <source>
        <dbReference type="ARBA" id="ARBA00004123"/>
    </source>
</evidence>
<name>A0A7S1FLE4_9STRA</name>
<evidence type="ECO:0000313" key="6">
    <source>
        <dbReference type="EMBL" id="CAD8873564.1"/>
    </source>
</evidence>
<proteinExistence type="predicted"/>
<reference evidence="6" key="1">
    <citation type="submission" date="2021-01" db="EMBL/GenBank/DDBJ databases">
        <authorList>
            <person name="Corre E."/>
            <person name="Pelletier E."/>
            <person name="Niang G."/>
            <person name="Scheremetjew M."/>
            <person name="Finn R."/>
            <person name="Kale V."/>
            <person name="Holt S."/>
            <person name="Cochrane G."/>
            <person name="Meng A."/>
            <person name="Brown T."/>
            <person name="Cohen L."/>
        </authorList>
    </citation>
    <scope>NUCLEOTIDE SEQUENCE</scope>
    <source>
        <strain evidence="6">308</strain>
    </source>
</reference>
<dbReference type="GO" id="GO:0043111">
    <property type="term" value="P:replication fork arrest"/>
    <property type="evidence" value="ECO:0007669"/>
    <property type="project" value="TreeGrafter"/>
</dbReference>
<comment type="subcellular location">
    <subcellularLocation>
        <location evidence="1">Nucleus</location>
    </subcellularLocation>
</comment>
<gene>
    <name evidence="6" type="ORF">CHYS00102_LOCUS722</name>
</gene>
<organism evidence="6">
    <name type="scientific">Corethron hystrix</name>
    <dbReference type="NCBI Taxonomy" id="216773"/>
    <lineage>
        <taxon>Eukaryota</taxon>
        <taxon>Sar</taxon>
        <taxon>Stramenopiles</taxon>
        <taxon>Ochrophyta</taxon>
        <taxon>Bacillariophyta</taxon>
        <taxon>Coscinodiscophyceae</taxon>
        <taxon>Corethrophycidae</taxon>
        <taxon>Corethrales</taxon>
        <taxon>Corethraceae</taxon>
        <taxon>Corethron</taxon>
    </lineage>
</organism>
<feature type="region of interest" description="Disordered" evidence="4">
    <location>
        <begin position="377"/>
        <end position="414"/>
    </location>
</feature>
<feature type="region of interest" description="Disordered" evidence="4">
    <location>
        <begin position="818"/>
        <end position="843"/>
    </location>
</feature>
<protein>
    <recommendedName>
        <fullName evidence="5">Timeless N-terminal domain-containing protein</fullName>
    </recommendedName>
</protein>
<sequence>MTNEILLICSAIGSVDPETGVFVPVPDCINWLQDLQRAIRRDDDIRRPVAMVLHKLKVVKHKLLPLLHALRDDSNACLTLVKIFVMLTRPLSEHVIQGGQAAVDLKRITYVAGKERAARRAREEETEMRLRGTEGRTEGGGISANAKMLLVRNEAVEDLREFRMQKRNKEQITSHANLRSVAVEQTTSLMELKKLFAYDRLALRAFVSLLSGPLGRTGSLRSEEDHLTIELVLHLIRNLLGSKRILHAGYGSVDADKALQEDLVAVFHEEMVLDIMLVLGEQIDATENAHYNLLLMEILHYLFRDQDPLSVAKSGTDTSPSKKYNHVNYGPSLRATLAADRRKLRPSAGSHVHSRHSSFGGTLVLENENGTRQFLSELTRDPTRTANTTTRRRRKKTVKSPENNTKEHRTKVDGSPSHRQALFEFCQKFLTNAYGPMMKSIKNEFRRDSHRLEKGDKTVFFRLIWFFAAWQRSVLGSKSVGQIIHTLDIFTFNLVSQSIDAFIDSKKYTDLGMAVMLYREMVHLLYTMSTSKVQTENIMALGLQEKLYFAQEPIDRLPKLLHGWNRSVHSKEYITDLAELSHVILKIFDQNEIMGEEFQNKQLRAIKMSRLETMKLSASTFNAQAYFGKLVTTNVIDMYTYLLGSFSSNADVVNHRAISFMTRVCRHVIPKSYDESLVTSPLVGKQATLEPMLYNFFTLSVFEEILNDRSMQENRRQAFVVAFVTAVVRRFASETQKNPLLWVEALFSHPSPHRYCELVVNQYVGDDLVLLDEQVGVDRENNLHEGGKELDKNIWDEKGSNNILGDGDTEHVKKRARSVQWNGDDHHSAANGDDGIEGTSDHEGDTKVLSIARDVAWDSNGKSFKETNQPLRQLNQFKVVHDDSEKEENSKSCIGLKQKDSGRRLRHASGTLGSSLNNNDDDDVFDKIEDPGYLNTQGSASLARRRRLKRAGAAVYDSDDELEFEDGEKPYGAFRAREFTFDRSSQAILDE</sequence>
<keyword evidence="3" id="KW-0131">Cell cycle</keyword>
<dbReference type="GO" id="GO:0006281">
    <property type="term" value="P:DNA repair"/>
    <property type="evidence" value="ECO:0007669"/>
    <property type="project" value="TreeGrafter"/>
</dbReference>
<dbReference type="Pfam" id="PF04821">
    <property type="entry name" value="TIMELESS"/>
    <property type="match status" value="2"/>
</dbReference>